<organism evidence="1">
    <name type="scientific">Picea glauca</name>
    <name type="common">White spruce</name>
    <name type="synonym">Pinus glauca</name>
    <dbReference type="NCBI Taxonomy" id="3330"/>
    <lineage>
        <taxon>Eukaryota</taxon>
        <taxon>Viridiplantae</taxon>
        <taxon>Streptophyta</taxon>
        <taxon>Embryophyta</taxon>
        <taxon>Tracheophyta</taxon>
        <taxon>Spermatophyta</taxon>
        <taxon>Pinopsida</taxon>
        <taxon>Pinidae</taxon>
        <taxon>Conifers I</taxon>
        <taxon>Pinales</taxon>
        <taxon>Pinaceae</taxon>
        <taxon>Picea</taxon>
    </lineage>
</organism>
<comment type="caution">
    <text evidence="1">The sequence shown here is derived from an EMBL/GenBank/DDBJ whole genome shotgun (WGS) entry which is preliminary data.</text>
</comment>
<reference evidence="1" key="1">
    <citation type="journal article" date="2015" name="Genome Biol. Evol.">
        <title>Organellar Genomes of White Spruce (Picea glauca): Assembly and Annotation.</title>
        <authorList>
            <person name="Jackman S.D."/>
            <person name="Warren R.L."/>
            <person name="Gibb E.A."/>
            <person name="Vandervalk B.P."/>
            <person name="Mohamadi H."/>
            <person name="Chu J."/>
            <person name="Raymond A."/>
            <person name="Pleasance S."/>
            <person name="Coope R."/>
            <person name="Wildung M.R."/>
            <person name="Ritland C.E."/>
            <person name="Bousquet J."/>
            <person name="Jones S.J."/>
            <person name="Bohlmann J."/>
            <person name="Birol I."/>
        </authorList>
    </citation>
    <scope>NUCLEOTIDE SEQUENCE [LARGE SCALE GENOMIC DNA]</scope>
    <source>
        <tissue evidence="1">Flushing bud</tissue>
    </source>
</reference>
<accession>A0A101M5T7</accession>
<sequence length="60" mass="6563">MLLLLRVGLVGIGRRASNLGYDSHYRVASESHIQSAYESRPTALDLRPSGGMSLASYTMH</sequence>
<keyword evidence="1" id="KW-0496">Mitochondrion</keyword>
<name>A0A101M5T7_PICGL</name>
<geneLocation type="mitochondrion" evidence="1"/>
<dbReference type="AlphaFoldDB" id="A0A101M5T7"/>
<dbReference type="EMBL" id="LKAM01000001">
    <property type="protein sequence ID" value="KUM51399.1"/>
    <property type="molecule type" value="Genomic_DNA"/>
</dbReference>
<evidence type="ECO:0000313" key="1">
    <source>
        <dbReference type="EMBL" id="KUM51399.1"/>
    </source>
</evidence>
<gene>
    <name evidence="1" type="ORF">ABT39_MTgene1246</name>
</gene>
<protein>
    <submittedName>
        <fullName evidence="1">Uncharacterized protein</fullName>
    </submittedName>
</protein>
<proteinExistence type="predicted"/>